<name>A0A7G9FPF7_9FIRM</name>
<dbReference type="EMBL" id="CP060632">
    <property type="protein sequence ID" value="QNM00439.1"/>
    <property type="molecule type" value="Genomic_DNA"/>
</dbReference>
<evidence type="ECO:0000259" key="1">
    <source>
        <dbReference type="Pfam" id="PF18765"/>
    </source>
</evidence>
<evidence type="ECO:0000313" key="2">
    <source>
        <dbReference type="EMBL" id="QNM00439.1"/>
    </source>
</evidence>
<accession>A0A7G9FPF7</accession>
<dbReference type="AlphaFoldDB" id="A0A7G9FPF7"/>
<dbReference type="KEGG" id="wcp:H9Q76_03920"/>
<keyword evidence="2" id="KW-0808">Transferase</keyword>
<gene>
    <name evidence="2" type="ORF">H9Q76_03920</name>
</gene>
<protein>
    <submittedName>
        <fullName evidence="2">Nucleotidyltransferase domain-containing protein</fullName>
    </submittedName>
</protein>
<evidence type="ECO:0000313" key="3">
    <source>
        <dbReference type="Proteomes" id="UP000515819"/>
    </source>
</evidence>
<dbReference type="GO" id="GO:0016740">
    <property type="term" value="F:transferase activity"/>
    <property type="evidence" value="ECO:0007669"/>
    <property type="project" value="UniProtKB-KW"/>
</dbReference>
<feature type="domain" description="Polymerase beta nucleotidyltransferase" evidence="1">
    <location>
        <begin position="24"/>
        <end position="63"/>
    </location>
</feature>
<dbReference type="CDD" id="cd05403">
    <property type="entry name" value="NT_KNTase_like"/>
    <property type="match status" value="1"/>
</dbReference>
<keyword evidence="3" id="KW-1185">Reference proteome</keyword>
<sequence length="110" mass="12980">MVKENECRHEQSLKYAINVLTKDYWEYVQCIYLYGSYARKDHKYNSDVDLFVCVSENTTARVAAHMRSDVVPDDYNLPIVELMISKSGLRNPSPQFMRNLERDAILLWKK</sequence>
<dbReference type="Gene3D" id="3.30.460.10">
    <property type="entry name" value="Beta Polymerase, domain 2"/>
    <property type="match status" value="1"/>
</dbReference>
<dbReference type="InterPro" id="IPR043519">
    <property type="entry name" value="NT_sf"/>
</dbReference>
<proteinExistence type="predicted"/>
<dbReference type="RefSeq" id="WP_117780313.1">
    <property type="nucleotide sequence ID" value="NZ_CP060632.1"/>
</dbReference>
<dbReference type="InterPro" id="IPR052548">
    <property type="entry name" value="Type_VII_TA_antitoxin"/>
</dbReference>
<dbReference type="InterPro" id="IPR041633">
    <property type="entry name" value="Polbeta"/>
</dbReference>
<organism evidence="2 3">
    <name type="scientific">Wujia chipingensis</name>
    <dbReference type="NCBI Taxonomy" id="2763670"/>
    <lineage>
        <taxon>Bacteria</taxon>
        <taxon>Bacillati</taxon>
        <taxon>Bacillota</taxon>
        <taxon>Clostridia</taxon>
        <taxon>Lachnospirales</taxon>
        <taxon>Lachnospiraceae</taxon>
        <taxon>Wujia</taxon>
    </lineage>
</organism>
<reference evidence="2 3" key="1">
    <citation type="submission" date="2020-08" db="EMBL/GenBank/DDBJ databases">
        <authorList>
            <person name="Liu C."/>
            <person name="Sun Q."/>
        </authorList>
    </citation>
    <scope>NUCLEOTIDE SEQUENCE [LARGE SCALE GENOMIC DNA]</scope>
    <source>
        <strain evidence="2 3">NSJ-4</strain>
    </source>
</reference>
<dbReference type="SUPFAM" id="SSF81301">
    <property type="entry name" value="Nucleotidyltransferase"/>
    <property type="match status" value="1"/>
</dbReference>
<dbReference type="PANTHER" id="PTHR33933">
    <property type="entry name" value="NUCLEOTIDYLTRANSFERASE"/>
    <property type="match status" value="1"/>
</dbReference>
<dbReference type="Pfam" id="PF18765">
    <property type="entry name" value="Polbeta"/>
    <property type="match status" value="1"/>
</dbReference>
<dbReference type="PANTHER" id="PTHR33933:SF1">
    <property type="entry name" value="PROTEIN ADENYLYLTRANSFERASE MNTA-RELATED"/>
    <property type="match status" value="1"/>
</dbReference>
<dbReference type="Proteomes" id="UP000515819">
    <property type="component" value="Chromosome"/>
</dbReference>